<gene>
    <name evidence="2" type="ORF">DesyoDRAFT_5150</name>
</gene>
<dbReference type="HOGENOM" id="CLU_1218221_0_0_9"/>
<accession>H5Y0A3</accession>
<dbReference type="eggNOG" id="COG5301">
    <property type="taxonomic scope" value="Bacteria"/>
</dbReference>
<evidence type="ECO:0000313" key="2">
    <source>
        <dbReference type="EMBL" id="EHQ92082.1"/>
    </source>
</evidence>
<dbReference type="PANTHER" id="PTHR35191">
    <property type="entry name" value="PROPHAGE SIDE TAIL FIBER PROTEIN HOMOLOG STFQ-RELATED"/>
    <property type="match status" value="1"/>
</dbReference>
<protein>
    <submittedName>
        <fullName evidence="2">Uncharacterized protein</fullName>
    </submittedName>
</protein>
<organism evidence="2 3">
    <name type="scientific">Desulfosporosinus youngiae DSM 17734</name>
    <dbReference type="NCBI Taxonomy" id="768710"/>
    <lineage>
        <taxon>Bacteria</taxon>
        <taxon>Bacillati</taxon>
        <taxon>Bacillota</taxon>
        <taxon>Clostridia</taxon>
        <taxon>Eubacteriales</taxon>
        <taxon>Desulfitobacteriaceae</taxon>
        <taxon>Desulfosporosinus</taxon>
    </lineage>
</organism>
<feature type="region of interest" description="Disordered" evidence="1">
    <location>
        <begin position="46"/>
        <end position="77"/>
    </location>
</feature>
<evidence type="ECO:0000256" key="1">
    <source>
        <dbReference type="SAM" id="MobiDB-lite"/>
    </source>
</evidence>
<dbReference type="RefSeq" id="WP_007787302.1">
    <property type="nucleotide sequence ID" value="NZ_CM001441.1"/>
</dbReference>
<dbReference type="STRING" id="768710.DesyoDRAFT_5150"/>
<evidence type="ECO:0000313" key="3">
    <source>
        <dbReference type="Proteomes" id="UP000005104"/>
    </source>
</evidence>
<name>H5Y0A3_9FIRM</name>
<reference evidence="2 3" key="1">
    <citation type="submission" date="2011-11" db="EMBL/GenBank/DDBJ databases">
        <title>The Noncontiguous Finished genome of Desulfosporosinus youngiae DSM 17734.</title>
        <authorList>
            <consortium name="US DOE Joint Genome Institute (JGI-PGF)"/>
            <person name="Lucas S."/>
            <person name="Han J."/>
            <person name="Lapidus A."/>
            <person name="Cheng J.-F."/>
            <person name="Goodwin L."/>
            <person name="Pitluck S."/>
            <person name="Peters L."/>
            <person name="Ovchinnikova G."/>
            <person name="Lu M."/>
            <person name="Land M.L."/>
            <person name="Hauser L."/>
            <person name="Pester M."/>
            <person name="Spring S."/>
            <person name="Ollivier B."/>
            <person name="Rattei T."/>
            <person name="Klenk H.-P."/>
            <person name="Wagner M."/>
            <person name="Loy A."/>
            <person name="Woyke T.J."/>
        </authorList>
    </citation>
    <scope>NUCLEOTIDE SEQUENCE [LARGE SCALE GENOMIC DNA]</scope>
    <source>
        <strain evidence="2 3">DSM 17734</strain>
    </source>
</reference>
<proteinExistence type="predicted"/>
<dbReference type="PANTHER" id="PTHR35191:SF1">
    <property type="entry name" value="PROPHAGE SIDE TAIL FIBER PROTEIN HOMOLOG STFQ-RELATED"/>
    <property type="match status" value="1"/>
</dbReference>
<dbReference type="EMBL" id="CM001441">
    <property type="protein sequence ID" value="EHQ92082.1"/>
    <property type="molecule type" value="Genomic_DNA"/>
</dbReference>
<sequence>MQTTANYGLKKPAGTDTVNIQDFNDNADVIDQKIKEVMDAAGAIGSHADAHRPGGSDPVSTAAPSGGLGTANAAGSSTSLARADHTHLAFDSTNPAANGTASAGFAATAARRDHVHPTDVTRAPLASPVFTGTPTAPTAVTATNNTQIATTAFVKAAVAALVDSAPAALDTLNEIAAALGDDPNFATTVTNLIETKADQTVVDAHLADVVYQVAGGTATALTLRLLH</sequence>
<dbReference type="Proteomes" id="UP000005104">
    <property type="component" value="Chromosome"/>
</dbReference>
<dbReference type="AlphaFoldDB" id="H5Y0A3"/>
<dbReference type="InterPro" id="IPR051934">
    <property type="entry name" value="Phage_Tail_Fiber_Structural"/>
</dbReference>
<keyword evidence="3" id="KW-1185">Reference proteome</keyword>